<keyword evidence="1" id="KW-0732">Signal</keyword>
<comment type="caution">
    <text evidence="2">The sequence shown here is derived from an EMBL/GenBank/DDBJ whole genome shotgun (WGS) entry which is preliminary data.</text>
</comment>
<dbReference type="EMBL" id="FMBM01000001">
    <property type="protein sequence ID" value="SCC78324.1"/>
    <property type="molecule type" value="Genomic_DNA"/>
</dbReference>
<name>A0A0P7XNM8_9HYPH</name>
<evidence type="ECO:0000313" key="4">
    <source>
        <dbReference type="Proteomes" id="UP000050497"/>
    </source>
</evidence>
<protein>
    <submittedName>
        <fullName evidence="3">Uncharacterized conserved protein, DUF2141 family</fullName>
    </submittedName>
</protein>
<evidence type="ECO:0000313" key="2">
    <source>
        <dbReference type="EMBL" id="KPQ09065.1"/>
    </source>
</evidence>
<dbReference type="Proteomes" id="UP000182800">
    <property type="component" value="Unassembled WGS sequence"/>
</dbReference>
<dbReference type="Pfam" id="PF09912">
    <property type="entry name" value="DUF2141"/>
    <property type="match status" value="1"/>
</dbReference>
<reference evidence="2 4" key="1">
    <citation type="submission" date="2015-09" db="EMBL/GenBank/DDBJ databases">
        <title>Identification and resolution of microdiversity through metagenomic sequencing of parallel consortia.</title>
        <authorList>
            <person name="Nelson W.C."/>
            <person name="Romine M.F."/>
            <person name="Lindemann S.R."/>
        </authorList>
    </citation>
    <scope>NUCLEOTIDE SEQUENCE [LARGE SCALE GENOMIC DNA]</scope>
    <source>
        <strain evidence="2">HL-109</strain>
    </source>
</reference>
<sequence>MQGRISTSTAKSARIAGVAALALATLIGSAMAGPAFAQSGEPRTVTVTVRVSDVESAEGQVYVGLCDRGFSEDRCLDGRFQPASPGTMRFTFENVPVGMYAVAAYHDINMDERMDSNFIGLPREPYGFSNDVGRRAPPNFSMARVPVTPQEATIDVRLARMGGN</sequence>
<feature type="chain" id="PRO_5006145518" evidence="1">
    <location>
        <begin position="33"/>
        <end position="164"/>
    </location>
</feature>
<gene>
    <name evidence="3" type="ORF">GA0071312_0217</name>
    <name evidence="2" type="ORF">HLUCCO17_16475</name>
</gene>
<dbReference type="AlphaFoldDB" id="A0A0P7XNM8"/>
<evidence type="ECO:0000313" key="3">
    <source>
        <dbReference type="EMBL" id="SCC78324.1"/>
    </source>
</evidence>
<dbReference type="STRING" id="1653334.GA0071312_0217"/>
<organism evidence="2 4">
    <name type="scientific">Saliniramus fredricksonii</name>
    <dbReference type="NCBI Taxonomy" id="1653334"/>
    <lineage>
        <taxon>Bacteria</taxon>
        <taxon>Pseudomonadati</taxon>
        <taxon>Pseudomonadota</taxon>
        <taxon>Alphaproteobacteria</taxon>
        <taxon>Hyphomicrobiales</taxon>
        <taxon>Salinarimonadaceae</taxon>
        <taxon>Saliniramus</taxon>
    </lineage>
</organism>
<evidence type="ECO:0000313" key="5">
    <source>
        <dbReference type="Proteomes" id="UP000182800"/>
    </source>
</evidence>
<proteinExistence type="predicted"/>
<evidence type="ECO:0000256" key="1">
    <source>
        <dbReference type="SAM" id="SignalP"/>
    </source>
</evidence>
<dbReference type="RefSeq" id="WP_165603929.1">
    <property type="nucleotide sequence ID" value="NZ_FMBM01000001.1"/>
</dbReference>
<dbReference type="Proteomes" id="UP000050497">
    <property type="component" value="Unassembled WGS sequence"/>
</dbReference>
<dbReference type="EMBL" id="LJSX01000036">
    <property type="protein sequence ID" value="KPQ09065.1"/>
    <property type="molecule type" value="Genomic_DNA"/>
</dbReference>
<accession>A0A0P7XNM8</accession>
<reference evidence="3 5" key="2">
    <citation type="submission" date="2016-08" db="EMBL/GenBank/DDBJ databases">
        <authorList>
            <person name="Varghese N."/>
            <person name="Submissions Spin"/>
        </authorList>
    </citation>
    <scope>NUCLEOTIDE SEQUENCE [LARGE SCALE GENOMIC DNA]</scope>
    <source>
        <strain evidence="3 5">HL-109</strain>
    </source>
</reference>
<dbReference type="InterPro" id="IPR018673">
    <property type="entry name" value="DUF2141"/>
</dbReference>
<keyword evidence="5" id="KW-1185">Reference proteome</keyword>
<feature type="signal peptide" evidence="1">
    <location>
        <begin position="1"/>
        <end position="32"/>
    </location>
</feature>